<dbReference type="AlphaFoldDB" id="A0A1D8AYN7"/>
<dbReference type="STRING" id="1838286.Verru16b_03117"/>
<dbReference type="EMBL" id="CP016094">
    <property type="protein sequence ID" value="AOS46023.1"/>
    <property type="molecule type" value="Genomic_DNA"/>
</dbReference>
<protein>
    <submittedName>
        <fullName evidence="1">Uncharacterized protein</fullName>
    </submittedName>
</protein>
<keyword evidence="2" id="KW-1185">Reference proteome</keyword>
<dbReference type="RefSeq" id="WP_157772454.1">
    <property type="nucleotide sequence ID" value="NZ_CP016094.1"/>
</dbReference>
<evidence type="ECO:0000313" key="2">
    <source>
        <dbReference type="Proteomes" id="UP000095228"/>
    </source>
</evidence>
<sequence>MTTTLRPGSVFFPGWRVSGRYLILALLPATLLQAGWGDSIAISATSAPSYVRPTDPQGRLQPETYVFAEGVRLGGGTADRGQEAMTFGDITKMLAVNLAKQEYYPTKDVPAANILIRVFWGSTLIYDDSRRQAEIESLNAALGTFSSTYADTQNADVGDLNASLDRLGTAQTSQHAMMERNAALLGYRRSLDKERTKARPSTQELTMSVELNEERYFVVLMAYDYQFMRREKKPKLLWVTRLSMRSPGNNFTEALPALAFAGADVYGKSLDGLQRVRVNDREVEVKMEDFKVLGTVENQPEAPKAK</sequence>
<evidence type="ECO:0000313" key="1">
    <source>
        <dbReference type="EMBL" id="AOS46023.1"/>
    </source>
</evidence>
<dbReference type="KEGG" id="obg:Verru16b_03117"/>
<name>A0A1D8AYN7_9BACT</name>
<organism evidence="1 2">
    <name type="scientific">Lacunisphaera limnophila</name>
    <dbReference type="NCBI Taxonomy" id="1838286"/>
    <lineage>
        <taxon>Bacteria</taxon>
        <taxon>Pseudomonadati</taxon>
        <taxon>Verrucomicrobiota</taxon>
        <taxon>Opitutia</taxon>
        <taxon>Opitutales</taxon>
        <taxon>Opitutaceae</taxon>
        <taxon>Lacunisphaera</taxon>
    </lineage>
</organism>
<accession>A0A1D8AYN7</accession>
<proteinExistence type="predicted"/>
<gene>
    <name evidence="1" type="ORF">Verru16b_03117</name>
</gene>
<dbReference type="OrthoDB" id="193266at2"/>
<dbReference type="Proteomes" id="UP000095228">
    <property type="component" value="Chromosome"/>
</dbReference>
<reference evidence="1 2" key="1">
    <citation type="submission" date="2016-06" db="EMBL/GenBank/DDBJ databases">
        <title>Three novel species with peptidoglycan cell walls form the new genus Lacunisphaera gen. nov. in the family Opitutaceae of the verrucomicrobial subdivision 4.</title>
        <authorList>
            <person name="Rast P."/>
            <person name="Gloeckner I."/>
            <person name="Jogler M."/>
            <person name="Boedeker C."/>
            <person name="Jeske O."/>
            <person name="Wiegand S."/>
            <person name="Reinhardt R."/>
            <person name="Schumann P."/>
            <person name="Rohde M."/>
            <person name="Spring S."/>
            <person name="Gloeckner F.O."/>
            <person name="Jogler C."/>
        </authorList>
    </citation>
    <scope>NUCLEOTIDE SEQUENCE [LARGE SCALE GENOMIC DNA]</scope>
    <source>
        <strain evidence="1 2">IG16b</strain>
    </source>
</reference>